<dbReference type="EMBL" id="JBBPBK010000002">
    <property type="protein sequence ID" value="KAK9291185.1"/>
    <property type="molecule type" value="Genomic_DNA"/>
</dbReference>
<gene>
    <name evidence="3" type="ORF">L1049_009373</name>
</gene>
<reference evidence="3 4" key="1">
    <citation type="journal article" date="2024" name="Plant J.">
        <title>Genome sequences and population genomics reveal climatic adaptation and genomic divergence between two closely related sweetgum species.</title>
        <authorList>
            <person name="Xu W.Q."/>
            <person name="Ren C.Q."/>
            <person name="Zhang X.Y."/>
            <person name="Comes H.P."/>
            <person name="Liu X.H."/>
            <person name="Li Y.G."/>
            <person name="Kettle C.J."/>
            <person name="Jalonen R."/>
            <person name="Gaisberger H."/>
            <person name="Ma Y.Z."/>
            <person name="Qiu Y.X."/>
        </authorList>
    </citation>
    <scope>NUCLEOTIDE SEQUENCE [LARGE SCALE GENOMIC DNA]</scope>
    <source>
        <strain evidence="3">Hangzhou</strain>
    </source>
</reference>
<dbReference type="PANTHER" id="PTHR33142">
    <property type="entry name" value="CYCLIN-DEPENDENT PROTEIN KINASE INHIBITOR SMR13"/>
    <property type="match status" value="1"/>
</dbReference>
<dbReference type="GO" id="GO:0005634">
    <property type="term" value="C:nucleus"/>
    <property type="evidence" value="ECO:0007669"/>
    <property type="project" value="TreeGrafter"/>
</dbReference>
<dbReference type="AlphaFoldDB" id="A0AAP0SB60"/>
<accession>A0AAP0SB60</accession>
<keyword evidence="2" id="KW-0131">Cell cycle</keyword>
<keyword evidence="1" id="KW-0649">Protein kinase inhibitor</keyword>
<organism evidence="3 4">
    <name type="scientific">Liquidambar formosana</name>
    <name type="common">Formosan gum</name>
    <dbReference type="NCBI Taxonomy" id="63359"/>
    <lineage>
        <taxon>Eukaryota</taxon>
        <taxon>Viridiplantae</taxon>
        <taxon>Streptophyta</taxon>
        <taxon>Embryophyta</taxon>
        <taxon>Tracheophyta</taxon>
        <taxon>Spermatophyta</taxon>
        <taxon>Magnoliopsida</taxon>
        <taxon>eudicotyledons</taxon>
        <taxon>Gunneridae</taxon>
        <taxon>Pentapetalae</taxon>
        <taxon>Saxifragales</taxon>
        <taxon>Altingiaceae</taxon>
        <taxon>Liquidambar</taxon>
    </lineage>
</organism>
<dbReference type="InterPro" id="IPR040389">
    <property type="entry name" value="SMR"/>
</dbReference>
<evidence type="ECO:0000256" key="1">
    <source>
        <dbReference type="ARBA" id="ARBA00023013"/>
    </source>
</evidence>
<evidence type="ECO:0000313" key="4">
    <source>
        <dbReference type="Proteomes" id="UP001415857"/>
    </source>
</evidence>
<evidence type="ECO:0000256" key="2">
    <source>
        <dbReference type="ARBA" id="ARBA00023306"/>
    </source>
</evidence>
<dbReference type="Proteomes" id="UP001415857">
    <property type="component" value="Unassembled WGS sequence"/>
</dbReference>
<sequence>MGRLRMEVEDGYELFEEGCMTPKNQECQIPAALECPPAPVKKRVSEKKRDPPKKGYFQPPELESIFAMTSGRKAWA</sequence>
<evidence type="ECO:0000313" key="3">
    <source>
        <dbReference type="EMBL" id="KAK9291185.1"/>
    </source>
</evidence>
<protein>
    <submittedName>
        <fullName evidence="3">Uncharacterized protein</fullName>
    </submittedName>
</protein>
<comment type="caution">
    <text evidence="3">The sequence shown here is derived from an EMBL/GenBank/DDBJ whole genome shotgun (WGS) entry which is preliminary data.</text>
</comment>
<dbReference type="GO" id="GO:0032875">
    <property type="term" value="P:regulation of DNA endoreduplication"/>
    <property type="evidence" value="ECO:0007669"/>
    <property type="project" value="InterPro"/>
</dbReference>
<dbReference type="PANTHER" id="PTHR33142:SF15">
    <property type="entry name" value="CYCLIN-DEPENDENT PROTEIN KINASE INHIBITOR SMR4"/>
    <property type="match status" value="1"/>
</dbReference>
<dbReference type="GO" id="GO:0004860">
    <property type="term" value="F:protein kinase inhibitor activity"/>
    <property type="evidence" value="ECO:0007669"/>
    <property type="project" value="UniProtKB-KW"/>
</dbReference>
<proteinExistence type="predicted"/>
<name>A0AAP0SB60_LIQFO</name>
<keyword evidence="4" id="KW-1185">Reference proteome</keyword>